<reference evidence="2 3" key="1">
    <citation type="submission" date="2019-02" db="EMBL/GenBank/DDBJ databases">
        <title>Deep-cultivation of Planctomycetes and their phenomic and genomic characterization uncovers novel biology.</title>
        <authorList>
            <person name="Wiegand S."/>
            <person name="Jogler M."/>
            <person name="Boedeker C."/>
            <person name="Pinto D."/>
            <person name="Vollmers J."/>
            <person name="Rivas-Marin E."/>
            <person name="Kohn T."/>
            <person name="Peeters S.H."/>
            <person name="Heuer A."/>
            <person name="Rast P."/>
            <person name="Oberbeckmann S."/>
            <person name="Bunk B."/>
            <person name="Jeske O."/>
            <person name="Meyerdierks A."/>
            <person name="Storesund J.E."/>
            <person name="Kallscheuer N."/>
            <person name="Luecker S."/>
            <person name="Lage O.M."/>
            <person name="Pohl T."/>
            <person name="Merkel B.J."/>
            <person name="Hornburger P."/>
            <person name="Mueller R.-W."/>
            <person name="Bruemmer F."/>
            <person name="Labrenz M."/>
            <person name="Spormann A.M."/>
            <person name="Op Den Camp H."/>
            <person name="Overmann J."/>
            <person name="Amann R."/>
            <person name="Jetten M.S.M."/>
            <person name="Mascher T."/>
            <person name="Medema M.H."/>
            <person name="Devos D.P."/>
            <person name="Kaster A.-K."/>
            <person name="Ovreas L."/>
            <person name="Rohde M."/>
            <person name="Galperin M.Y."/>
            <person name="Jogler C."/>
        </authorList>
    </citation>
    <scope>NUCLEOTIDE SEQUENCE [LARGE SCALE GENOMIC DNA]</scope>
    <source>
        <strain evidence="2 3">Pla144</strain>
    </source>
</reference>
<keyword evidence="1" id="KW-0732">Signal</keyword>
<dbReference type="Proteomes" id="UP000318437">
    <property type="component" value="Unassembled WGS sequence"/>
</dbReference>
<protein>
    <submittedName>
        <fullName evidence="2">Uncharacterized protein</fullName>
    </submittedName>
</protein>
<name>A0A5C6CVN7_9BACT</name>
<comment type="caution">
    <text evidence="2">The sequence shown here is derived from an EMBL/GenBank/DDBJ whole genome shotgun (WGS) entry which is preliminary data.</text>
</comment>
<dbReference type="EMBL" id="SJPS01000002">
    <property type="protein sequence ID" value="TWU28622.1"/>
    <property type="molecule type" value="Genomic_DNA"/>
</dbReference>
<evidence type="ECO:0000256" key="1">
    <source>
        <dbReference type="SAM" id="SignalP"/>
    </source>
</evidence>
<sequence precursor="true">MNHFRNNSFSALVILAMKLLICCSSNAEEALSPELDTIEVEKLSILAPRSVERMVLPIRQVTFYRTAVDLRHQTLPPWEQGNELRISFTKAAEVDSVEERAEWRIVNMHAENFDLITDALKMDAVEVVVLNNRKAYGSYRSVDNGWVQKPLVYDVGYAIVSDARIPSKWFLTEPPGDMDEEARKVLVATFPKSFRKLKKPETKSEKETEFILSHGNDPWPELTIPGYTLYPAESQ</sequence>
<proteinExistence type="predicted"/>
<feature type="signal peptide" evidence="1">
    <location>
        <begin position="1"/>
        <end position="27"/>
    </location>
</feature>
<dbReference type="AlphaFoldDB" id="A0A5C6CVN7"/>
<gene>
    <name evidence="2" type="ORF">Pla144_19140</name>
</gene>
<keyword evidence="3" id="KW-1185">Reference proteome</keyword>
<accession>A0A5C6CVN7</accession>
<evidence type="ECO:0000313" key="2">
    <source>
        <dbReference type="EMBL" id="TWU28622.1"/>
    </source>
</evidence>
<organism evidence="2 3">
    <name type="scientific">Bythopirellula polymerisocia</name>
    <dbReference type="NCBI Taxonomy" id="2528003"/>
    <lineage>
        <taxon>Bacteria</taxon>
        <taxon>Pseudomonadati</taxon>
        <taxon>Planctomycetota</taxon>
        <taxon>Planctomycetia</taxon>
        <taxon>Pirellulales</taxon>
        <taxon>Lacipirellulaceae</taxon>
        <taxon>Bythopirellula</taxon>
    </lineage>
</organism>
<evidence type="ECO:0000313" key="3">
    <source>
        <dbReference type="Proteomes" id="UP000318437"/>
    </source>
</evidence>
<feature type="chain" id="PRO_5023097841" evidence="1">
    <location>
        <begin position="28"/>
        <end position="235"/>
    </location>
</feature>